<gene>
    <name evidence="1" type="ORF">ElyMa_002827100</name>
</gene>
<protein>
    <submittedName>
        <fullName evidence="1">Uncharacterized protein</fullName>
    </submittedName>
</protein>
<evidence type="ECO:0000313" key="2">
    <source>
        <dbReference type="Proteomes" id="UP000762676"/>
    </source>
</evidence>
<reference evidence="1 2" key="1">
    <citation type="journal article" date="2021" name="Elife">
        <title>Chloroplast acquisition without the gene transfer in kleptoplastic sea slugs, Plakobranchus ocellatus.</title>
        <authorList>
            <person name="Maeda T."/>
            <person name="Takahashi S."/>
            <person name="Yoshida T."/>
            <person name="Shimamura S."/>
            <person name="Takaki Y."/>
            <person name="Nagai Y."/>
            <person name="Toyoda A."/>
            <person name="Suzuki Y."/>
            <person name="Arimoto A."/>
            <person name="Ishii H."/>
            <person name="Satoh N."/>
            <person name="Nishiyama T."/>
            <person name="Hasebe M."/>
            <person name="Maruyama T."/>
            <person name="Minagawa J."/>
            <person name="Obokata J."/>
            <person name="Shigenobu S."/>
        </authorList>
    </citation>
    <scope>NUCLEOTIDE SEQUENCE [LARGE SCALE GENOMIC DNA]</scope>
</reference>
<dbReference type="Proteomes" id="UP000762676">
    <property type="component" value="Unassembled WGS sequence"/>
</dbReference>
<organism evidence="1 2">
    <name type="scientific">Elysia marginata</name>
    <dbReference type="NCBI Taxonomy" id="1093978"/>
    <lineage>
        <taxon>Eukaryota</taxon>
        <taxon>Metazoa</taxon>
        <taxon>Spiralia</taxon>
        <taxon>Lophotrochozoa</taxon>
        <taxon>Mollusca</taxon>
        <taxon>Gastropoda</taxon>
        <taxon>Heterobranchia</taxon>
        <taxon>Euthyneura</taxon>
        <taxon>Panpulmonata</taxon>
        <taxon>Sacoglossa</taxon>
        <taxon>Placobranchoidea</taxon>
        <taxon>Plakobranchidae</taxon>
        <taxon>Elysia</taxon>
    </lineage>
</organism>
<proteinExistence type="predicted"/>
<accession>A0AAV4HSR8</accession>
<evidence type="ECO:0000313" key="1">
    <source>
        <dbReference type="EMBL" id="GFS00979.1"/>
    </source>
</evidence>
<name>A0AAV4HSR8_9GAST</name>
<dbReference type="AlphaFoldDB" id="A0AAV4HSR8"/>
<dbReference type="EMBL" id="BMAT01005865">
    <property type="protein sequence ID" value="GFS00979.1"/>
    <property type="molecule type" value="Genomic_DNA"/>
</dbReference>
<comment type="caution">
    <text evidence="1">The sequence shown here is derived from an EMBL/GenBank/DDBJ whole genome shotgun (WGS) entry which is preliminary data.</text>
</comment>
<sequence>MADGLTEPIIQSIVCCKTPMDVFTSNVIVTGAQGLLIRTKPAQWPRVVVQEKLSRVTHRKLVDEIVDSHEKHCSVPVLYTVNERGVSKDGDHSHN</sequence>
<keyword evidence="2" id="KW-1185">Reference proteome</keyword>